<accession>A0A0B1ZQR5</accession>
<dbReference type="STRING" id="1348853.LK12_12020"/>
<evidence type="ECO:0000313" key="3">
    <source>
        <dbReference type="Proteomes" id="UP000031057"/>
    </source>
</evidence>
<dbReference type="Pfam" id="PF09912">
    <property type="entry name" value="DUF2141"/>
    <property type="match status" value="1"/>
</dbReference>
<feature type="chain" id="PRO_5002065413" description="DUF2141 domain-containing protein" evidence="1">
    <location>
        <begin position="19"/>
        <end position="178"/>
    </location>
</feature>
<dbReference type="EMBL" id="JTDI01000003">
    <property type="protein sequence ID" value="KHK91542.1"/>
    <property type="molecule type" value="Genomic_DNA"/>
</dbReference>
<keyword evidence="1" id="KW-0732">Signal</keyword>
<dbReference type="AlphaFoldDB" id="A0A0B1ZQR5"/>
<proteinExistence type="predicted"/>
<feature type="signal peptide" evidence="1">
    <location>
        <begin position="1"/>
        <end position="18"/>
    </location>
</feature>
<sequence length="178" mass="18925">MPAAAVPLLSALALPLLAAATIPSTPDLGKAEGQCRPNEPGPAFLVTVAGLKDHKGNLKLEVYPANDDDFLEDDNILISAGKTFRRVEVPVPAGTEPQLCIRLPGPGTYAVSLLHDRNENRKFNWTIDGIGFAGNPHLGWGKPKASKASARAGDGLTHITIVLNYRHGLGVAPLRKDR</sequence>
<evidence type="ECO:0000256" key="1">
    <source>
        <dbReference type="SAM" id="SignalP"/>
    </source>
</evidence>
<comment type="caution">
    <text evidence="2">The sequence shown here is derived from an EMBL/GenBank/DDBJ whole genome shotgun (WGS) entry which is preliminary data.</text>
</comment>
<keyword evidence="3" id="KW-1185">Reference proteome</keyword>
<evidence type="ECO:0008006" key="4">
    <source>
        <dbReference type="Google" id="ProtNLM"/>
    </source>
</evidence>
<dbReference type="RefSeq" id="WP_039283944.1">
    <property type="nucleotide sequence ID" value="NZ_JTDI01000003.1"/>
</dbReference>
<name>A0A0B1ZQR5_9SPHN</name>
<organism evidence="2 3">
    <name type="scientific">Novosphingobium malaysiense</name>
    <dbReference type="NCBI Taxonomy" id="1348853"/>
    <lineage>
        <taxon>Bacteria</taxon>
        <taxon>Pseudomonadati</taxon>
        <taxon>Pseudomonadota</taxon>
        <taxon>Alphaproteobacteria</taxon>
        <taxon>Sphingomonadales</taxon>
        <taxon>Sphingomonadaceae</taxon>
        <taxon>Novosphingobium</taxon>
    </lineage>
</organism>
<evidence type="ECO:0000313" key="2">
    <source>
        <dbReference type="EMBL" id="KHK91542.1"/>
    </source>
</evidence>
<dbReference type="OrthoDB" id="7449018at2"/>
<gene>
    <name evidence="2" type="ORF">LK12_12020</name>
</gene>
<dbReference type="InterPro" id="IPR018673">
    <property type="entry name" value="DUF2141"/>
</dbReference>
<protein>
    <recommendedName>
        <fullName evidence="4">DUF2141 domain-containing protein</fullName>
    </recommendedName>
</protein>
<reference evidence="2 3" key="1">
    <citation type="submission" date="2014-10" db="EMBL/GenBank/DDBJ databases">
        <title>Genome sequence of Novosphingobium malaysiense MUSC 273(T).</title>
        <authorList>
            <person name="Lee L.-H."/>
        </authorList>
    </citation>
    <scope>NUCLEOTIDE SEQUENCE [LARGE SCALE GENOMIC DNA]</scope>
    <source>
        <strain evidence="2 3">MUSC 273</strain>
    </source>
</reference>
<dbReference type="Proteomes" id="UP000031057">
    <property type="component" value="Unassembled WGS sequence"/>
</dbReference>